<accession>A0A9X0D6B6</accession>
<keyword evidence="3" id="KW-1185">Reference proteome</keyword>
<organism evidence="2 3">
    <name type="scientific">Desmophyllum pertusum</name>
    <dbReference type="NCBI Taxonomy" id="174260"/>
    <lineage>
        <taxon>Eukaryota</taxon>
        <taxon>Metazoa</taxon>
        <taxon>Cnidaria</taxon>
        <taxon>Anthozoa</taxon>
        <taxon>Hexacorallia</taxon>
        <taxon>Scleractinia</taxon>
        <taxon>Caryophylliina</taxon>
        <taxon>Caryophylliidae</taxon>
        <taxon>Desmophyllum</taxon>
    </lineage>
</organism>
<feature type="compositionally biased region" description="Polar residues" evidence="1">
    <location>
        <begin position="18"/>
        <end position="28"/>
    </location>
</feature>
<comment type="caution">
    <text evidence="2">The sequence shown here is derived from an EMBL/GenBank/DDBJ whole genome shotgun (WGS) entry which is preliminary data.</text>
</comment>
<reference evidence="2" key="1">
    <citation type="submission" date="2023-01" db="EMBL/GenBank/DDBJ databases">
        <title>Genome assembly of the deep-sea coral Lophelia pertusa.</title>
        <authorList>
            <person name="Herrera S."/>
            <person name="Cordes E."/>
        </authorList>
    </citation>
    <scope>NUCLEOTIDE SEQUENCE</scope>
    <source>
        <strain evidence="2">USNM1676648</strain>
        <tissue evidence="2">Polyp</tissue>
    </source>
</reference>
<name>A0A9X0D6B6_9CNID</name>
<feature type="compositionally biased region" description="Polar residues" evidence="1">
    <location>
        <begin position="37"/>
        <end position="61"/>
    </location>
</feature>
<proteinExistence type="predicted"/>
<dbReference type="AlphaFoldDB" id="A0A9X0D6B6"/>
<protein>
    <submittedName>
        <fullName evidence="2">Uncharacterized protein</fullName>
    </submittedName>
</protein>
<feature type="compositionally biased region" description="Polar residues" evidence="1">
    <location>
        <begin position="198"/>
        <end position="207"/>
    </location>
</feature>
<evidence type="ECO:0000256" key="1">
    <source>
        <dbReference type="SAM" id="MobiDB-lite"/>
    </source>
</evidence>
<dbReference type="EMBL" id="MU825874">
    <property type="protein sequence ID" value="KAJ7387283.1"/>
    <property type="molecule type" value="Genomic_DNA"/>
</dbReference>
<evidence type="ECO:0000313" key="3">
    <source>
        <dbReference type="Proteomes" id="UP001163046"/>
    </source>
</evidence>
<sequence>MQTDARPSKPESPKSSSDVNLKQVSPTAASVKAVAHESNSTPSPATPLQQGTAAVSPSPVSYTSDLLDSMLTPVVANPGHATLRPTTKRKIIEALREDYTERLELAVKGRREVEEDILKHRSTTGELTEVMAKKREEMQTLERELQELQKVMWHKNQAIQALENSLEQFTKEEEELEKNLIVLQDADPEPLAKKSKTQESGCSDTKM</sequence>
<feature type="region of interest" description="Disordered" evidence="1">
    <location>
        <begin position="1"/>
        <end position="61"/>
    </location>
</feature>
<gene>
    <name evidence="2" type="ORF">OS493_004260</name>
</gene>
<feature type="compositionally biased region" description="Basic and acidic residues" evidence="1">
    <location>
        <begin position="1"/>
        <end position="12"/>
    </location>
</feature>
<evidence type="ECO:0000313" key="2">
    <source>
        <dbReference type="EMBL" id="KAJ7387283.1"/>
    </source>
</evidence>
<dbReference type="Proteomes" id="UP001163046">
    <property type="component" value="Unassembled WGS sequence"/>
</dbReference>
<feature type="region of interest" description="Disordered" evidence="1">
    <location>
        <begin position="182"/>
        <end position="207"/>
    </location>
</feature>